<accession>A0A836K0C4</accession>
<dbReference type="GO" id="GO:0032259">
    <property type="term" value="P:methylation"/>
    <property type="evidence" value="ECO:0007669"/>
    <property type="project" value="UniProtKB-KW"/>
</dbReference>
<proteinExistence type="predicted"/>
<feature type="transmembrane region" description="Helical" evidence="1">
    <location>
        <begin position="169"/>
        <end position="189"/>
    </location>
</feature>
<dbReference type="AlphaFoldDB" id="A0A836K0C4"/>
<evidence type="ECO:0000256" key="1">
    <source>
        <dbReference type="SAM" id="Phobius"/>
    </source>
</evidence>
<evidence type="ECO:0000313" key="4">
    <source>
        <dbReference type="Proteomes" id="UP000669903"/>
    </source>
</evidence>
<keyword evidence="3" id="KW-0489">Methyltransferase</keyword>
<dbReference type="PANTHER" id="PTHR43861:SF1">
    <property type="entry name" value="TRANS-ACONITATE 2-METHYLTRANSFERASE"/>
    <property type="match status" value="1"/>
</dbReference>
<name>A0A836K0C4_9HYME</name>
<keyword evidence="4" id="KW-1185">Reference proteome</keyword>
<dbReference type="SUPFAM" id="SSF53335">
    <property type="entry name" value="S-adenosyl-L-methionine-dependent methyltransferases"/>
    <property type="match status" value="1"/>
</dbReference>
<evidence type="ECO:0000313" key="3">
    <source>
        <dbReference type="EMBL" id="KAG5343191.1"/>
    </source>
</evidence>
<organism evidence="3 4">
    <name type="scientific">Acromyrmex charruanus</name>
    <dbReference type="NCBI Taxonomy" id="2715315"/>
    <lineage>
        <taxon>Eukaryota</taxon>
        <taxon>Metazoa</taxon>
        <taxon>Ecdysozoa</taxon>
        <taxon>Arthropoda</taxon>
        <taxon>Hexapoda</taxon>
        <taxon>Insecta</taxon>
        <taxon>Pterygota</taxon>
        <taxon>Neoptera</taxon>
        <taxon>Endopterygota</taxon>
        <taxon>Hymenoptera</taxon>
        <taxon>Apocrita</taxon>
        <taxon>Aculeata</taxon>
        <taxon>Formicoidea</taxon>
        <taxon>Formicidae</taxon>
        <taxon>Myrmicinae</taxon>
        <taxon>Acromyrmex</taxon>
    </lineage>
</organism>
<dbReference type="GO" id="GO:0008168">
    <property type="term" value="F:methyltransferase activity"/>
    <property type="evidence" value="ECO:0007669"/>
    <property type="project" value="UniProtKB-KW"/>
</dbReference>
<dbReference type="Pfam" id="PF13847">
    <property type="entry name" value="Methyltransf_31"/>
    <property type="match status" value="1"/>
</dbReference>
<keyword evidence="1" id="KW-0472">Membrane</keyword>
<keyword evidence="1" id="KW-0812">Transmembrane</keyword>
<comment type="caution">
    <text evidence="3">The sequence shown here is derived from an EMBL/GenBank/DDBJ whole genome shotgun (WGS) entry which is preliminary data.</text>
</comment>
<gene>
    <name evidence="3" type="primary">Jhamt_1</name>
    <name evidence="3" type="ORF">G6Z76_0003323</name>
</gene>
<dbReference type="Gene3D" id="3.40.50.150">
    <property type="entry name" value="Vaccinia Virus protein VP39"/>
    <property type="match status" value="1"/>
</dbReference>
<feature type="non-terminal residue" evidence="3">
    <location>
        <position position="1"/>
    </location>
</feature>
<dbReference type="EMBL" id="JAANIC010002966">
    <property type="protein sequence ID" value="KAG5343191.1"/>
    <property type="molecule type" value="Genomic_DNA"/>
</dbReference>
<dbReference type="CDD" id="cd02440">
    <property type="entry name" value="AdoMet_MTases"/>
    <property type="match status" value="1"/>
</dbReference>
<keyword evidence="3" id="KW-0808">Transferase</keyword>
<protein>
    <submittedName>
        <fullName evidence="3">JHAMT methyltransferase</fullName>
    </submittedName>
</protein>
<sequence length="305" mass="35437">MVNPAEHTYFNEVQKRGVSIAIKEFAKYLKNISGTCMDVGCGPGDITNNMLLPSLDSNAVMIGTDINMDMIKYATETYYHNTRLKFEVLDIQTKNLPEKFISKFNHIFSFHTLQWCNDIRKAFENLYRMLQSGGTILIFFPASHDTIYEVLKNIAQDSRFASYLQVNIYWSYLFVFICNFLIKILFIIFSQDPNKYISPFYNSVAPNEELKDLLESVGFNIHHCSLREIDFSDINADIFLSSIMSICSFLDAMSPKQKEEFIVEFRREYKNYKSKLYDNNKHDGKKAPILDIHKLLVAYAQKGEQ</sequence>
<feature type="domain" description="Methyltransferase" evidence="2">
    <location>
        <begin position="35"/>
        <end position="159"/>
    </location>
</feature>
<reference evidence="3" key="1">
    <citation type="submission" date="2020-03" db="EMBL/GenBank/DDBJ databases">
        <title>Relaxed selection underlies rapid genomic changes in the transitions from sociality to social parasitism in ants.</title>
        <authorList>
            <person name="Bi X."/>
        </authorList>
    </citation>
    <scope>NUCLEOTIDE SEQUENCE</scope>
    <source>
        <strain evidence="3">BGI-DK2014a</strain>
        <tissue evidence="3">Whole body</tissue>
    </source>
</reference>
<dbReference type="PANTHER" id="PTHR43861">
    <property type="entry name" value="TRANS-ACONITATE 2-METHYLTRANSFERASE-RELATED"/>
    <property type="match status" value="1"/>
</dbReference>
<dbReference type="InterPro" id="IPR025714">
    <property type="entry name" value="Methyltranfer_dom"/>
</dbReference>
<feature type="non-terminal residue" evidence="3">
    <location>
        <position position="305"/>
    </location>
</feature>
<evidence type="ECO:0000259" key="2">
    <source>
        <dbReference type="Pfam" id="PF13847"/>
    </source>
</evidence>
<keyword evidence="1" id="KW-1133">Transmembrane helix</keyword>
<dbReference type="InterPro" id="IPR029063">
    <property type="entry name" value="SAM-dependent_MTases_sf"/>
</dbReference>
<dbReference type="Proteomes" id="UP000669903">
    <property type="component" value="Unassembled WGS sequence"/>
</dbReference>